<reference evidence="3" key="1">
    <citation type="submission" date="2017-01" db="EMBL/GenBank/DDBJ databases">
        <title>Comparative genomics of anhydrobiosis in the tardigrade Hypsibius dujardini.</title>
        <authorList>
            <person name="Yoshida Y."/>
            <person name="Koutsovoulos G."/>
            <person name="Laetsch D."/>
            <person name="Stevens L."/>
            <person name="Kumar S."/>
            <person name="Horikawa D."/>
            <person name="Ishino K."/>
            <person name="Komine S."/>
            <person name="Tomita M."/>
            <person name="Blaxter M."/>
            <person name="Arakawa K."/>
        </authorList>
    </citation>
    <scope>NUCLEOTIDE SEQUENCE [LARGE SCALE GENOMIC DNA]</scope>
    <source>
        <strain evidence="3">Z151</strain>
    </source>
</reference>
<comment type="caution">
    <text evidence="2">The sequence shown here is derived from an EMBL/GenBank/DDBJ whole genome shotgun (WGS) entry which is preliminary data.</text>
</comment>
<gene>
    <name evidence="2" type="ORF">BV898_10057</name>
</gene>
<evidence type="ECO:0000313" key="3">
    <source>
        <dbReference type="Proteomes" id="UP000192578"/>
    </source>
</evidence>
<dbReference type="OrthoDB" id="10654543at2759"/>
<evidence type="ECO:0000313" key="2">
    <source>
        <dbReference type="EMBL" id="OQV15805.1"/>
    </source>
</evidence>
<organism evidence="2 3">
    <name type="scientific">Hypsibius exemplaris</name>
    <name type="common">Freshwater tardigrade</name>
    <dbReference type="NCBI Taxonomy" id="2072580"/>
    <lineage>
        <taxon>Eukaryota</taxon>
        <taxon>Metazoa</taxon>
        <taxon>Ecdysozoa</taxon>
        <taxon>Tardigrada</taxon>
        <taxon>Eutardigrada</taxon>
        <taxon>Parachela</taxon>
        <taxon>Hypsibioidea</taxon>
        <taxon>Hypsibiidae</taxon>
        <taxon>Hypsibius</taxon>
    </lineage>
</organism>
<keyword evidence="3" id="KW-1185">Reference proteome</keyword>
<dbReference type="AlphaFoldDB" id="A0A1W0WKR7"/>
<feature type="region of interest" description="Disordered" evidence="1">
    <location>
        <begin position="30"/>
        <end position="117"/>
    </location>
</feature>
<name>A0A1W0WKR7_HYPEX</name>
<feature type="compositionally biased region" description="Basic and acidic residues" evidence="1">
    <location>
        <begin position="41"/>
        <end position="67"/>
    </location>
</feature>
<protein>
    <submittedName>
        <fullName evidence="2">Uncharacterized protein</fullName>
    </submittedName>
</protein>
<sequence length="292" mass="32687">MNCRSCSALTRQPHNNFITTSDLLAVRTTAPADATEQTTNKGERFEAAGKKELDSGSHEERGEKWMMDVDDNGQDQTESHNRTPSSASGGSAGITQLQPMEDGESENGAANDVSKKTVSGKGQVSCLSMQIKQKAKIKVLTAELRIGQEKFFKKVIPKVKWSYLEADRSDDNNHVRIGKSAMLVERDLAQSVVDDSESAKKYAKALMWKVIITPDDLCKVAAVKCRGMGFVKLFGKENINHVYRHIVKIRERKLESADKGSWAKKLRKPDYYSGVWRKAFLRRMLTAQKVFL</sequence>
<proteinExistence type="predicted"/>
<accession>A0A1W0WKR7</accession>
<feature type="compositionally biased region" description="Polar residues" evidence="1">
    <location>
        <begin position="82"/>
        <end position="98"/>
    </location>
</feature>
<dbReference type="Proteomes" id="UP000192578">
    <property type="component" value="Unassembled WGS sequence"/>
</dbReference>
<dbReference type="EMBL" id="MTYJ01000082">
    <property type="protein sequence ID" value="OQV15805.1"/>
    <property type="molecule type" value="Genomic_DNA"/>
</dbReference>
<evidence type="ECO:0000256" key="1">
    <source>
        <dbReference type="SAM" id="MobiDB-lite"/>
    </source>
</evidence>